<dbReference type="InterPro" id="IPR013087">
    <property type="entry name" value="Znf_C2H2_type"/>
</dbReference>
<feature type="region of interest" description="Disordered" evidence="1">
    <location>
        <begin position="26"/>
        <end position="133"/>
    </location>
</feature>
<dbReference type="InParanoid" id="G0NTM9"/>
<protein>
    <recommendedName>
        <fullName evidence="2">C2H2-type domain-containing protein</fullName>
    </recommendedName>
</protein>
<name>G0NTM9_CAEBE</name>
<feature type="domain" description="C2H2-type" evidence="2">
    <location>
        <begin position="376"/>
        <end position="398"/>
    </location>
</feature>
<accession>G0NTM9</accession>
<reference evidence="4" key="1">
    <citation type="submission" date="2011-07" db="EMBL/GenBank/DDBJ databases">
        <authorList>
            <consortium name="Caenorhabditis brenneri Sequencing and Analysis Consortium"/>
            <person name="Wilson R.K."/>
        </authorList>
    </citation>
    <scope>NUCLEOTIDE SEQUENCE [LARGE SCALE GENOMIC DNA]</scope>
    <source>
        <strain evidence="4">PB2801</strain>
    </source>
</reference>
<proteinExistence type="predicted"/>
<feature type="compositionally biased region" description="Polar residues" evidence="1">
    <location>
        <begin position="26"/>
        <end position="40"/>
    </location>
</feature>
<evidence type="ECO:0000256" key="1">
    <source>
        <dbReference type="SAM" id="MobiDB-lite"/>
    </source>
</evidence>
<evidence type="ECO:0000313" key="3">
    <source>
        <dbReference type="EMBL" id="EGT37245.1"/>
    </source>
</evidence>
<dbReference type="Proteomes" id="UP000008068">
    <property type="component" value="Unassembled WGS sequence"/>
</dbReference>
<sequence>MGLNIPNVKIYQPKYELKSNVTATYSVSSRHPDNTSNGSSVKVEVPDEPEAHGPLATRKPLGQSGSGTTGSSTEQRPIKLEEPDEPSEYPSFEQQVMSENYEPQGSGPSAHPTKPTQHRVKSEVPDEPNEYSAEGFPLQFSENINPLLMQSYQTTAQQLRCQYTPRIEVHPYNHELDFTTCHLYNFPSRYTNNNSSERSVRVEAPEFRQPATPGHFEPSGSEVCPSELEKRSAMFTSYRPPRSKKRQQINFEAPEDTTGQSTEQEISENIDPRLTVNFEAAPVKFESLPPSHKKLRIESKEPCENTDSHSTIIKAKVLESSPIDKSSFKIEDPDTIKKEADQIDVKSKDQKKKKKPSQKFFPLVKDYTDDLPKVRLQCHLCNTILMHQNSVSMHSCTHANLVFFECEHCDRKFKSFNDKKIIKKHMKNQHGIFIEKVDLDKFSEKRNSLKDTIEVWRRKCFPLLY</sequence>
<gene>
    <name evidence="3" type="ORF">CAEBREN_07315</name>
</gene>
<dbReference type="SMART" id="SM00355">
    <property type="entry name" value="ZnF_C2H2"/>
    <property type="match status" value="2"/>
</dbReference>
<feature type="compositionally biased region" description="Polar residues" evidence="1">
    <location>
        <begin position="92"/>
        <end position="107"/>
    </location>
</feature>
<dbReference type="HOGENOM" id="CLU_588254_0_0_1"/>
<dbReference type="AlphaFoldDB" id="G0NTM9"/>
<keyword evidence="4" id="KW-1185">Reference proteome</keyword>
<feature type="region of interest" description="Disordered" evidence="1">
    <location>
        <begin position="237"/>
        <end position="266"/>
    </location>
</feature>
<evidence type="ECO:0000313" key="4">
    <source>
        <dbReference type="Proteomes" id="UP000008068"/>
    </source>
</evidence>
<organism evidence="4">
    <name type="scientific">Caenorhabditis brenneri</name>
    <name type="common">Nematode worm</name>
    <dbReference type="NCBI Taxonomy" id="135651"/>
    <lineage>
        <taxon>Eukaryota</taxon>
        <taxon>Metazoa</taxon>
        <taxon>Ecdysozoa</taxon>
        <taxon>Nematoda</taxon>
        <taxon>Chromadorea</taxon>
        <taxon>Rhabditida</taxon>
        <taxon>Rhabditina</taxon>
        <taxon>Rhabditomorpha</taxon>
        <taxon>Rhabditoidea</taxon>
        <taxon>Rhabditidae</taxon>
        <taxon>Peloderinae</taxon>
        <taxon>Caenorhabditis</taxon>
    </lineage>
</organism>
<evidence type="ECO:0000259" key="2">
    <source>
        <dbReference type="SMART" id="SM00355"/>
    </source>
</evidence>
<dbReference type="EMBL" id="GL379944">
    <property type="protein sequence ID" value="EGT37245.1"/>
    <property type="molecule type" value="Genomic_DNA"/>
</dbReference>
<feature type="domain" description="C2H2-type" evidence="2">
    <location>
        <begin position="404"/>
        <end position="430"/>
    </location>
</feature>